<dbReference type="EMBL" id="BQNB010021441">
    <property type="protein sequence ID" value="GJU06429.1"/>
    <property type="molecule type" value="Genomic_DNA"/>
</dbReference>
<dbReference type="InterPro" id="IPR025314">
    <property type="entry name" value="DUF4219"/>
</dbReference>
<reference evidence="2" key="2">
    <citation type="submission" date="2022-01" db="EMBL/GenBank/DDBJ databases">
        <authorList>
            <person name="Yamashiro T."/>
            <person name="Shiraishi A."/>
            <person name="Satake H."/>
            <person name="Nakayama K."/>
        </authorList>
    </citation>
    <scope>NUCLEOTIDE SEQUENCE</scope>
</reference>
<evidence type="ECO:0000313" key="3">
    <source>
        <dbReference type="Proteomes" id="UP001151760"/>
    </source>
</evidence>
<organism evidence="2 3">
    <name type="scientific">Tanacetum coccineum</name>
    <dbReference type="NCBI Taxonomy" id="301880"/>
    <lineage>
        <taxon>Eukaryota</taxon>
        <taxon>Viridiplantae</taxon>
        <taxon>Streptophyta</taxon>
        <taxon>Embryophyta</taxon>
        <taxon>Tracheophyta</taxon>
        <taxon>Spermatophyta</taxon>
        <taxon>Magnoliopsida</taxon>
        <taxon>eudicotyledons</taxon>
        <taxon>Gunneridae</taxon>
        <taxon>Pentapetalae</taxon>
        <taxon>asterids</taxon>
        <taxon>campanulids</taxon>
        <taxon>Asterales</taxon>
        <taxon>Asteraceae</taxon>
        <taxon>Asteroideae</taxon>
        <taxon>Anthemideae</taxon>
        <taxon>Anthemidinae</taxon>
        <taxon>Tanacetum</taxon>
    </lineage>
</organism>
<gene>
    <name evidence="2" type="ORF">Tco_1122859</name>
</gene>
<feature type="domain" description="DUF4219" evidence="1">
    <location>
        <begin position="29"/>
        <end position="52"/>
    </location>
</feature>
<proteinExistence type="predicted"/>
<dbReference type="Pfam" id="PF13961">
    <property type="entry name" value="DUF4219"/>
    <property type="match status" value="1"/>
</dbReference>
<keyword evidence="3" id="KW-1185">Reference proteome</keyword>
<comment type="caution">
    <text evidence="2">The sequence shown here is derived from an EMBL/GenBank/DDBJ whole genome shotgun (WGS) entry which is preliminary data.</text>
</comment>
<evidence type="ECO:0000259" key="1">
    <source>
        <dbReference type="Pfam" id="PF13961"/>
    </source>
</evidence>
<name>A0ABQ5J1P8_9ASTR</name>
<accession>A0ABQ5J1P8</accession>
<evidence type="ECO:0000313" key="2">
    <source>
        <dbReference type="EMBL" id="GJU06429.1"/>
    </source>
</evidence>
<sequence>MVEGDKHDNTSSSASIREQGNISLQCPKLTETNYTTWALLMETILKAHGLWKTVDAEDAVDEKKSHTSKEMIFQTLPKDVLIQVMVLMSLGGGIGGQRGVMMMNNASYRWWGLSVPIDLSTTLALTTIAIERFRNSRGLNGNSGCDDDGVVIRWWSGMVVIKWWHGGDECYDDDGVIRVMVLMSRWWWYRWQRRGDDDNNDGYDGGDRVARGGEW</sequence>
<protein>
    <submittedName>
        <fullName evidence="2">Zinc finger, CCHC-type containing protein</fullName>
    </submittedName>
</protein>
<dbReference type="Proteomes" id="UP001151760">
    <property type="component" value="Unassembled WGS sequence"/>
</dbReference>
<reference evidence="2" key="1">
    <citation type="journal article" date="2022" name="Int. J. Mol. Sci.">
        <title>Draft Genome of Tanacetum Coccineum: Genomic Comparison of Closely Related Tanacetum-Family Plants.</title>
        <authorList>
            <person name="Yamashiro T."/>
            <person name="Shiraishi A."/>
            <person name="Nakayama K."/>
            <person name="Satake H."/>
        </authorList>
    </citation>
    <scope>NUCLEOTIDE SEQUENCE</scope>
</reference>